<feature type="domain" description="DUF2399" evidence="1">
    <location>
        <begin position="38"/>
        <end position="184"/>
    </location>
</feature>
<dbReference type="Pfam" id="PF09664">
    <property type="entry name" value="DUF2399"/>
    <property type="match status" value="1"/>
</dbReference>
<comment type="caution">
    <text evidence="2">The sequence shown here is derived from an EMBL/GenBank/DDBJ whole genome shotgun (WGS) entry which is preliminary data.</text>
</comment>
<evidence type="ECO:0000313" key="2">
    <source>
        <dbReference type="EMBL" id="MFB9733259.1"/>
    </source>
</evidence>
<accession>A0ABV5V648</accession>
<dbReference type="EMBL" id="JBHMAX010000028">
    <property type="protein sequence ID" value="MFB9733259.1"/>
    <property type="molecule type" value="Genomic_DNA"/>
</dbReference>
<dbReference type="RefSeq" id="WP_181409578.1">
    <property type="nucleotide sequence ID" value="NZ_JBHMAX010000028.1"/>
</dbReference>
<dbReference type="Proteomes" id="UP001589613">
    <property type="component" value="Unassembled WGS sequence"/>
</dbReference>
<protein>
    <submittedName>
        <fullName evidence="2">DUF2399 domain-containing protein</fullName>
    </submittedName>
</protein>
<gene>
    <name evidence="2" type="ORF">ACFFN0_14520</name>
</gene>
<keyword evidence="3" id="KW-1185">Reference proteome</keyword>
<reference evidence="2 3" key="1">
    <citation type="submission" date="2024-09" db="EMBL/GenBank/DDBJ databases">
        <authorList>
            <person name="Sun Q."/>
            <person name="Mori K."/>
        </authorList>
    </citation>
    <scope>NUCLEOTIDE SEQUENCE [LARGE SCALE GENOMIC DNA]</scope>
    <source>
        <strain evidence="2 3">JCM 12763</strain>
    </source>
</reference>
<organism evidence="2 3">
    <name type="scientific">Ornithinimicrobium kibberense</name>
    <dbReference type="NCBI Taxonomy" id="282060"/>
    <lineage>
        <taxon>Bacteria</taxon>
        <taxon>Bacillati</taxon>
        <taxon>Actinomycetota</taxon>
        <taxon>Actinomycetes</taxon>
        <taxon>Micrococcales</taxon>
        <taxon>Ornithinimicrobiaceae</taxon>
        <taxon>Ornithinimicrobium</taxon>
    </lineage>
</organism>
<dbReference type="InterPro" id="IPR024465">
    <property type="entry name" value="DUF2399"/>
</dbReference>
<evidence type="ECO:0000313" key="3">
    <source>
        <dbReference type="Proteomes" id="UP001589613"/>
    </source>
</evidence>
<proteinExistence type="predicted"/>
<name>A0ABV5V648_9MICO</name>
<evidence type="ECO:0000259" key="1">
    <source>
        <dbReference type="Pfam" id="PF09664"/>
    </source>
</evidence>
<sequence length="190" mass="20167">MAPDLVSRTCLVLGLRLEGDGPLARRLAEATRAGDPVHLSAWDLRRAEGMQPVVDAPVLVCENPQVLEAVAERQVEGWVVVCTAGEPNLVVDEVLGLLAAAGGDLRYHGDFDWPGLALAERAAGRHGVRPWLMGVADYLAGVAVGGPQLVGTPVDPSWDPELGAAMRHHGHAVHEETVLPRLLDAMGHGR</sequence>